<feature type="domain" description="Reverse transcriptase/retrotransposon-derived protein RNase H-like" evidence="2">
    <location>
        <begin position="36"/>
        <end position="106"/>
    </location>
</feature>
<dbReference type="FunFam" id="3.30.70.270:FF:000020">
    <property type="entry name" value="Transposon Tf2-6 polyprotein-like Protein"/>
    <property type="match status" value="1"/>
</dbReference>
<gene>
    <name evidence="3" type="primary">POL4</name>
    <name evidence="3" type="ORF">ECANGB1_1495</name>
</gene>
<dbReference type="InterPro" id="IPR043128">
    <property type="entry name" value="Rev_trsase/Diguanyl_cyclase"/>
</dbReference>
<dbReference type="EMBL" id="LWDP01000256">
    <property type="protein sequence ID" value="ORD93046.1"/>
    <property type="molecule type" value="Genomic_DNA"/>
</dbReference>
<evidence type="ECO:0000259" key="2">
    <source>
        <dbReference type="Pfam" id="PF17919"/>
    </source>
</evidence>
<evidence type="ECO:0000313" key="4">
    <source>
        <dbReference type="Proteomes" id="UP000192639"/>
    </source>
</evidence>
<dbReference type="InterPro" id="IPR051320">
    <property type="entry name" value="Viral_Replic_Matur_Polypro"/>
</dbReference>
<dbReference type="PANTHER" id="PTHR33064">
    <property type="entry name" value="POL PROTEIN"/>
    <property type="match status" value="1"/>
</dbReference>
<dbReference type="PANTHER" id="PTHR33064:SF37">
    <property type="entry name" value="RIBONUCLEASE H"/>
    <property type="match status" value="1"/>
</dbReference>
<accession>A0A1Y1S3Y3</accession>
<dbReference type="Proteomes" id="UP000192639">
    <property type="component" value="Unassembled WGS sequence"/>
</dbReference>
<feature type="region of interest" description="Disordered" evidence="1">
    <location>
        <begin position="127"/>
        <end position="147"/>
    </location>
</feature>
<feature type="compositionally biased region" description="Pro residues" evidence="1">
    <location>
        <begin position="128"/>
        <end position="145"/>
    </location>
</feature>
<evidence type="ECO:0000313" key="3">
    <source>
        <dbReference type="EMBL" id="ORD93046.1"/>
    </source>
</evidence>
<comment type="caution">
    <text evidence="3">The sequence shown here is derived from an EMBL/GenBank/DDBJ whole genome shotgun (WGS) entry which is preliminary data.</text>
</comment>
<keyword evidence="4" id="KW-1185">Reference proteome</keyword>
<dbReference type="InterPro" id="IPR041577">
    <property type="entry name" value="RT_RNaseH_2"/>
</dbReference>
<dbReference type="AlphaFoldDB" id="A0A1Y1S3Y3"/>
<evidence type="ECO:0000256" key="1">
    <source>
        <dbReference type="SAM" id="MobiDB-lite"/>
    </source>
</evidence>
<protein>
    <submittedName>
        <fullName evidence="3">POL4</fullName>
    </submittedName>
</protein>
<name>A0A1Y1S3Y3_9MICR</name>
<dbReference type="SUPFAM" id="SSF56672">
    <property type="entry name" value="DNA/RNA polymerases"/>
    <property type="match status" value="1"/>
</dbReference>
<reference evidence="3 4" key="1">
    <citation type="journal article" date="2017" name="Environ. Microbiol.">
        <title>Decay of the glycolytic pathway and adaptation to intranuclear parasitism within Enterocytozoonidae microsporidia.</title>
        <authorList>
            <person name="Wiredu Boakye D."/>
            <person name="Jaroenlak P."/>
            <person name="Prachumwat A."/>
            <person name="Williams T.A."/>
            <person name="Bateman K.S."/>
            <person name="Itsathitphaisarn O."/>
            <person name="Sritunyalucksana K."/>
            <person name="Paszkiewicz K.H."/>
            <person name="Moore K.A."/>
            <person name="Stentiford G.D."/>
            <person name="Williams B.A."/>
        </authorList>
    </citation>
    <scope>NUCLEOTIDE SEQUENCE [LARGE SCALE GENOMIC DNA]</scope>
    <source>
        <strain evidence="3 4">GB1</strain>
    </source>
</reference>
<sequence length="232" mass="25790">MRFLGMAGFYRRFCRNFSTLAAPLTDLTSSSVPFHWTPACDQAVRHLKAFLLSSPVVWTPDHSHPFQLQIDASGVGIGAVLLQKDPLSGILHPVAYHSAKLKKHQSSCVTSFVIPLRRSYGGGIVTVTPPPARRNNPTPQPPPHQAPSTIRTTLINHQPAHPPFSTNQLGFVRSAFRISELFHWPGSRRIRGYIRRCSRHRRQIAFALSVNHHSLGYFTTKGLPSSPALPQV</sequence>
<organism evidence="3 4">
    <name type="scientific">Enterospora canceri</name>
    <dbReference type="NCBI Taxonomy" id="1081671"/>
    <lineage>
        <taxon>Eukaryota</taxon>
        <taxon>Fungi</taxon>
        <taxon>Fungi incertae sedis</taxon>
        <taxon>Microsporidia</taxon>
        <taxon>Enterocytozoonidae</taxon>
        <taxon>Enterospora</taxon>
    </lineage>
</organism>
<dbReference type="Gene3D" id="3.30.70.270">
    <property type="match status" value="1"/>
</dbReference>
<dbReference type="VEuPathDB" id="MicrosporidiaDB:ECANGB1_1495"/>
<dbReference type="OrthoDB" id="1909920at2759"/>
<proteinExistence type="predicted"/>
<dbReference type="InterPro" id="IPR043502">
    <property type="entry name" value="DNA/RNA_pol_sf"/>
</dbReference>
<dbReference type="Pfam" id="PF17919">
    <property type="entry name" value="RT_RNaseH_2"/>
    <property type="match status" value="1"/>
</dbReference>